<dbReference type="Pfam" id="PF13456">
    <property type="entry name" value="RVT_3"/>
    <property type="match status" value="1"/>
</dbReference>
<feature type="region of interest" description="Disordered" evidence="1">
    <location>
        <begin position="115"/>
        <end position="150"/>
    </location>
</feature>
<dbReference type="InterPro" id="IPR021109">
    <property type="entry name" value="Peptidase_aspartic_dom_sf"/>
</dbReference>
<feature type="region of interest" description="Disordered" evidence="1">
    <location>
        <begin position="1489"/>
        <end position="1512"/>
    </location>
</feature>
<dbReference type="Pfam" id="PF17919">
    <property type="entry name" value="RT_RNaseH_2"/>
    <property type="match status" value="1"/>
</dbReference>
<feature type="domain" description="G-patch" evidence="2">
    <location>
        <begin position="823"/>
        <end position="869"/>
    </location>
</feature>
<dbReference type="SUPFAM" id="SSF56672">
    <property type="entry name" value="DNA/RNA polymerases"/>
    <property type="match status" value="1"/>
</dbReference>
<dbReference type="InterPro" id="IPR043128">
    <property type="entry name" value="Rev_trsase/Diguanyl_cyclase"/>
</dbReference>
<dbReference type="FunFam" id="3.30.70.270:FF:000063">
    <property type="entry name" value="Zinc knuckle domaincontaining protein"/>
    <property type="match status" value="1"/>
</dbReference>
<dbReference type="GO" id="GO:0004523">
    <property type="term" value="F:RNA-DNA hybrid ribonuclease activity"/>
    <property type="evidence" value="ECO:0007669"/>
    <property type="project" value="InterPro"/>
</dbReference>
<keyword evidence="4" id="KW-1185">Reference proteome</keyword>
<comment type="caution">
    <text evidence="3">The sequence shown here is derived from an EMBL/GenBank/DDBJ whole genome shotgun (WGS) entry which is preliminary data.</text>
</comment>
<dbReference type="STRING" id="22663.A0A2I0K5V5"/>
<dbReference type="EMBL" id="PGOL01000865">
    <property type="protein sequence ID" value="PKI63921.1"/>
    <property type="molecule type" value="Genomic_DNA"/>
</dbReference>
<feature type="region of interest" description="Disordered" evidence="1">
    <location>
        <begin position="284"/>
        <end position="330"/>
    </location>
</feature>
<dbReference type="Proteomes" id="UP000233551">
    <property type="component" value="Unassembled WGS sequence"/>
</dbReference>
<evidence type="ECO:0000313" key="3">
    <source>
        <dbReference type="EMBL" id="PKI63921.1"/>
    </source>
</evidence>
<proteinExistence type="predicted"/>
<evidence type="ECO:0000313" key="4">
    <source>
        <dbReference type="Proteomes" id="UP000233551"/>
    </source>
</evidence>
<dbReference type="InterPro" id="IPR043502">
    <property type="entry name" value="DNA/RNA_pol_sf"/>
</dbReference>
<protein>
    <recommendedName>
        <fullName evidence="2">G-patch domain-containing protein</fullName>
    </recommendedName>
</protein>
<gene>
    <name evidence="3" type="ORF">CRG98_015702</name>
</gene>
<feature type="compositionally biased region" description="Basic and acidic residues" evidence="1">
    <location>
        <begin position="19"/>
        <end position="31"/>
    </location>
</feature>
<dbReference type="InterPro" id="IPR012337">
    <property type="entry name" value="RNaseH-like_sf"/>
</dbReference>
<dbReference type="InterPro" id="IPR036397">
    <property type="entry name" value="RNaseH_sf"/>
</dbReference>
<feature type="compositionally biased region" description="Low complexity" evidence="1">
    <location>
        <begin position="493"/>
        <end position="502"/>
    </location>
</feature>
<feature type="region of interest" description="Disordered" evidence="1">
    <location>
        <begin position="19"/>
        <end position="69"/>
    </location>
</feature>
<dbReference type="PANTHER" id="PTHR48475:SF1">
    <property type="entry name" value="RNASE H TYPE-1 DOMAIN-CONTAINING PROTEIN"/>
    <property type="match status" value="1"/>
</dbReference>
<dbReference type="InterPro" id="IPR002156">
    <property type="entry name" value="RNaseH_domain"/>
</dbReference>
<dbReference type="Gene3D" id="3.30.70.270">
    <property type="match status" value="1"/>
</dbReference>
<dbReference type="PROSITE" id="PS50174">
    <property type="entry name" value="G_PATCH"/>
    <property type="match status" value="1"/>
</dbReference>
<dbReference type="Gene3D" id="3.30.420.10">
    <property type="entry name" value="Ribonuclease H-like superfamily/Ribonuclease H"/>
    <property type="match status" value="1"/>
</dbReference>
<dbReference type="CDD" id="cd09279">
    <property type="entry name" value="RNase_HI_like"/>
    <property type="match status" value="1"/>
</dbReference>
<dbReference type="CDD" id="cd00303">
    <property type="entry name" value="retropepsin_like"/>
    <property type="match status" value="1"/>
</dbReference>
<dbReference type="SUPFAM" id="SSF53098">
    <property type="entry name" value="Ribonuclease H-like"/>
    <property type="match status" value="1"/>
</dbReference>
<feature type="region of interest" description="Disordered" evidence="1">
    <location>
        <begin position="481"/>
        <end position="533"/>
    </location>
</feature>
<dbReference type="Gene3D" id="2.40.70.10">
    <property type="entry name" value="Acid Proteases"/>
    <property type="match status" value="1"/>
</dbReference>
<name>A0A2I0K5V5_PUNGR</name>
<feature type="compositionally biased region" description="Pro residues" evidence="1">
    <location>
        <begin position="120"/>
        <end position="134"/>
    </location>
</feature>
<dbReference type="InterPro" id="IPR041577">
    <property type="entry name" value="RT_RNaseH_2"/>
</dbReference>
<accession>A0A2I0K5V5</accession>
<evidence type="ECO:0000256" key="1">
    <source>
        <dbReference type="SAM" id="MobiDB-lite"/>
    </source>
</evidence>
<dbReference type="PANTHER" id="PTHR48475">
    <property type="entry name" value="RIBONUCLEASE H"/>
    <property type="match status" value="1"/>
</dbReference>
<organism evidence="3 4">
    <name type="scientific">Punica granatum</name>
    <name type="common">Pomegranate</name>
    <dbReference type="NCBI Taxonomy" id="22663"/>
    <lineage>
        <taxon>Eukaryota</taxon>
        <taxon>Viridiplantae</taxon>
        <taxon>Streptophyta</taxon>
        <taxon>Embryophyta</taxon>
        <taxon>Tracheophyta</taxon>
        <taxon>Spermatophyta</taxon>
        <taxon>Magnoliopsida</taxon>
        <taxon>eudicotyledons</taxon>
        <taxon>Gunneridae</taxon>
        <taxon>Pentapetalae</taxon>
        <taxon>rosids</taxon>
        <taxon>malvids</taxon>
        <taxon>Myrtales</taxon>
        <taxon>Lythraceae</taxon>
        <taxon>Punica</taxon>
    </lineage>
</organism>
<feature type="compositionally biased region" description="Low complexity" evidence="1">
    <location>
        <begin position="288"/>
        <end position="300"/>
    </location>
</feature>
<reference evidence="3 4" key="1">
    <citation type="submission" date="2017-11" db="EMBL/GenBank/DDBJ databases">
        <title>De-novo sequencing of pomegranate (Punica granatum L.) genome.</title>
        <authorList>
            <person name="Akparov Z."/>
            <person name="Amiraslanov A."/>
            <person name="Hajiyeva S."/>
            <person name="Abbasov M."/>
            <person name="Kaur K."/>
            <person name="Hamwieh A."/>
            <person name="Solovyev V."/>
            <person name="Salamov A."/>
            <person name="Braich B."/>
            <person name="Kosarev P."/>
            <person name="Mahmoud A."/>
            <person name="Hajiyev E."/>
            <person name="Babayeva S."/>
            <person name="Izzatullayeva V."/>
            <person name="Mammadov A."/>
            <person name="Mammadov A."/>
            <person name="Sharifova S."/>
            <person name="Ojaghi J."/>
            <person name="Eynullazada K."/>
            <person name="Bayramov B."/>
            <person name="Abdulazimova A."/>
            <person name="Shahmuradov I."/>
        </authorList>
    </citation>
    <scope>NUCLEOTIDE SEQUENCE [LARGE SCALE GENOMIC DNA]</scope>
    <source>
        <strain evidence="4">cv. AG2017</strain>
        <tissue evidence="3">Leaf</tissue>
    </source>
</reference>
<evidence type="ECO:0000259" key="2">
    <source>
        <dbReference type="PROSITE" id="PS50174"/>
    </source>
</evidence>
<feature type="region of interest" description="Disordered" evidence="1">
    <location>
        <begin position="191"/>
        <end position="239"/>
    </location>
</feature>
<sequence length="1512" mass="169160">MEALLARVNTRAILVGRSLESRRPHDHRMSRDNNSAPYRTFPPRLTAYPTASNGPTPHPRPPQDSCKSKRFIGNGMLAPYTVFTSPSIPPTRSERFPPHQHTWLSFIRRDRRRRSSPILPRFPGPYLHLPPKPKAPPKRPCAQSYSSSGRNEIDNVASLLTLVRKKSQPASHRYPTRQRVRIMEEDCVDISDEVNPPSPTHSQLPPTHAPPPPTPAGVLSTYSGAPPTHLQPPTSSGVPLLRVSLTTSASDDHARIAALEGTVNQLAASMTTNMAELFALLRGPNRASSSSTPPSGQGPTADPTSWFPPTQVPENTDVPAPPTTHTAAAHPFTIPFPPPPAPAAVPLPLATFLTSDQVLSAPPPVSMPAPAADYTVPPPMANEARPDASYGDCSLFPGMRLPSKFKIPEFKTYEGTTDPRHHLRHYRGKMLRYWEYEEFVIHSFQDSLSGSALDWFMSLKAEDIPTWADLSRKFIDQYQMEGPTNKGEEPSKKASAMSTSSSGRKGKEPTRVPPPQGQQGGAAQPHTRRQYPSLPVPLSHIYRQICDKIGTIAPDPNFDLTIQDRSKQCEYHRGAPGHTLNNCWKLRERIQEMIDAKEVTFNAVKSPNASDYKVAEQMAKSPTHISLLALLLSSEPHREALLRVLTAAQVPKGTSPDRIEETINSIFSNTISFSDDELPSEGCAHSRALHIVCKCSNHIVGRVMIDNGSALNVCPVTTLKQMNVDLNRVRPSKTAVRAFDDSRREVNGEIDLLIDVGPCSFSLTFQVLDIPNAFSLLLGRPWIHLAETAVPYISVGNDENLPFHSFETISVIRDYGEAGPSRADRMIGKVLLRHNYILGTGLRAREQGINRPIEVEEYKHKRGLGFRPSCHEIVEARKGNHLHRLAMHYGRLNRGMQVPPLSHFFPGPPLIIGSTLDGPSSDFDDTLDALPTVLHSNPNHRHIDSNPSEECLEEPEPIYFGEGLDKNSQVPEIEECLCRLEDHQLTSLEPTEEVNVGTKDEPRTLKIGTGLDPTQRARMVDFLTRYQEVFAWSYADMPGLDPSIVKHFLPLDTERFPPKRQQLRRQRASLLLRIKGEVVKQINAGFLEVCNYSEWVENIVPLRLNPTKCTFGIRSGKLLGFVVSERGIEVDPDKVKAIRELPPPSSVREVRGFFGRLNYIARLIANLTDKCRPLFRLLRKNAAVEWSEECQKAFDTIKAYLVQPPVLVPLTPGRPLVLYLTVRRQSLGCMLGQEEESTHTKHAIYHLSKKFTDGESNYPEIEKMCYALIDFPCTNNVAEYEACILGLQAAIDFKVKELEVFGDSMLTIFQTLGQWKTKDAKLVPYHEYLERLTENFEDISFTYTPRMNNQFADALATLASMVSITKENLIEPLEIEIAKGLAHCNAIEASEAKPWYKDIKNFLRTGQYPPFADRRDRKSLRRLAIHYFLSGEILYRCSFDSTLLRCIDEHESRRLMEEVCAHPNFILSGTHARSLCDAAWECLPSRGHATDTPEKDSTLGPLARRSGILTNE</sequence>
<dbReference type="GO" id="GO:0003676">
    <property type="term" value="F:nucleic acid binding"/>
    <property type="evidence" value="ECO:0007669"/>
    <property type="project" value="InterPro"/>
</dbReference>
<dbReference type="InterPro" id="IPR000467">
    <property type="entry name" value="G_patch_dom"/>
</dbReference>